<feature type="compositionally biased region" description="Basic and acidic residues" evidence="1">
    <location>
        <begin position="17"/>
        <end position="28"/>
    </location>
</feature>
<reference evidence="2" key="2">
    <citation type="journal article" date="2015" name="Data Brief">
        <title>Shoot transcriptome of the giant reed, Arundo donax.</title>
        <authorList>
            <person name="Barrero R.A."/>
            <person name="Guerrero F.D."/>
            <person name="Moolhuijzen P."/>
            <person name="Goolsby J.A."/>
            <person name="Tidwell J."/>
            <person name="Bellgard S.E."/>
            <person name="Bellgard M.I."/>
        </authorList>
    </citation>
    <scope>NUCLEOTIDE SEQUENCE</scope>
    <source>
        <tissue evidence="2">Shoot tissue taken approximately 20 cm above the soil surface</tissue>
    </source>
</reference>
<dbReference type="AlphaFoldDB" id="A0A0A9G144"/>
<evidence type="ECO:0000256" key="1">
    <source>
        <dbReference type="SAM" id="MobiDB-lite"/>
    </source>
</evidence>
<proteinExistence type="predicted"/>
<feature type="compositionally biased region" description="Acidic residues" evidence="1">
    <location>
        <begin position="40"/>
        <end position="56"/>
    </location>
</feature>
<dbReference type="GO" id="GO:0006270">
    <property type="term" value="P:DNA replication initiation"/>
    <property type="evidence" value="ECO:0007669"/>
    <property type="project" value="TreeGrafter"/>
</dbReference>
<protein>
    <recommendedName>
        <fullName evidence="3">Origin recognition complex subunit 6</fullName>
    </recommendedName>
</protein>
<dbReference type="EMBL" id="GBRH01179669">
    <property type="protein sequence ID" value="JAE18227.1"/>
    <property type="molecule type" value="Transcribed_RNA"/>
</dbReference>
<accession>A0A0A9G144</accession>
<name>A0A0A9G144_ARUDO</name>
<dbReference type="PANTHER" id="PTHR13394">
    <property type="entry name" value="ORIGIN RECOGNITION COMPLEX SUBUNIT 6"/>
    <property type="match status" value="1"/>
</dbReference>
<reference evidence="2" key="1">
    <citation type="submission" date="2014-09" db="EMBL/GenBank/DDBJ databases">
        <authorList>
            <person name="Magalhaes I.L.F."/>
            <person name="Oliveira U."/>
            <person name="Santos F.R."/>
            <person name="Vidigal T.H.D.A."/>
            <person name="Brescovit A.D."/>
            <person name="Santos A.J."/>
        </authorList>
    </citation>
    <scope>NUCLEOTIDE SEQUENCE</scope>
    <source>
        <tissue evidence="2">Shoot tissue taken approximately 20 cm above the soil surface</tissue>
    </source>
</reference>
<evidence type="ECO:0000313" key="2">
    <source>
        <dbReference type="EMBL" id="JAE18227.1"/>
    </source>
</evidence>
<feature type="compositionally biased region" description="Polar residues" evidence="1">
    <location>
        <begin position="74"/>
        <end position="88"/>
    </location>
</feature>
<dbReference type="GO" id="GO:0005664">
    <property type="term" value="C:nuclear origin of replication recognition complex"/>
    <property type="evidence" value="ECO:0007669"/>
    <property type="project" value="InterPro"/>
</dbReference>
<dbReference type="InterPro" id="IPR020529">
    <property type="entry name" value="ORC6_met/pln"/>
</dbReference>
<evidence type="ECO:0008006" key="3">
    <source>
        <dbReference type="Google" id="ProtNLM"/>
    </source>
</evidence>
<organism evidence="2">
    <name type="scientific">Arundo donax</name>
    <name type="common">Giant reed</name>
    <name type="synonym">Donax arundinaceus</name>
    <dbReference type="NCBI Taxonomy" id="35708"/>
    <lineage>
        <taxon>Eukaryota</taxon>
        <taxon>Viridiplantae</taxon>
        <taxon>Streptophyta</taxon>
        <taxon>Embryophyta</taxon>
        <taxon>Tracheophyta</taxon>
        <taxon>Spermatophyta</taxon>
        <taxon>Magnoliopsida</taxon>
        <taxon>Liliopsida</taxon>
        <taxon>Poales</taxon>
        <taxon>Poaceae</taxon>
        <taxon>PACMAD clade</taxon>
        <taxon>Arundinoideae</taxon>
        <taxon>Arundineae</taxon>
        <taxon>Arundo</taxon>
    </lineage>
</organism>
<feature type="region of interest" description="Disordered" evidence="1">
    <location>
        <begin position="17"/>
        <end position="115"/>
    </location>
</feature>
<sequence length="115" mass="13106">MADLCFDVFGIAKEKKDPKSIKGNRELLDVLPSKRKHEDDSDLSDESSDEDQDELDLPTHKRHKKMEKQAYNEWKSSVLSKNKQTNTDPAKPRRQAQLNFKKPADIAVEVPSAAN</sequence>
<dbReference type="PANTHER" id="PTHR13394:SF0">
    <property type="entry name" value="ORIGIN RECOGNITION COMPLEX SUBUNIT 6"/>
    <property type="match status" value="1"/>
</dbReference>